<organism evidence="3 4">
    <name type="scientific">Parasedimentitalea maritima</name>
    <dbReference type="NCBI Taxonomy" id="2578117"/>
    <lineage>
        <taxon>Bacteria</taxon>
        <taxon>Pseudomonadati</taxon>
        <taxon>Pseudomonadota</taxon>
        <taxon>Alphaproteobacteria</taxon>
        <taxon>Rhodobacterales</taxon>
        <taxon>Paracoccaceae</taxon>
        <taxon>Parasedimentitalea</taxon>
    </lineage>
</organism>
<dbReference type="AlphaFoldDB" id="A0A6A4R9Q6"/>
<evidence type="ECO:0000313" key="3">
    <source>
        <dbReference type="EMBL" id="KAE9622997.1"/>
    </source>
</evidence>
<proteinExistence type="predicted"/>
<gene>
    <name evidence="3" type="ORF">GP644_23865</name>
</gene>
<protein>
    <submittedName>
        <fullName evidence="3">Tripartite tricarboxylate transporter permease</fullName>
    </submittedName>
</protein>
<dbReference type="Proteomes" id="UP000441586">
    <property type="component" value="Unassembled WGS sequence"/>
</dbReference>
<name>A0A6A4R9Q6_9RHOB</name>
<keyword evidence="1" id="KW-0812">Transmembrane</keyword>
<feature type="transmembrane region" description="Helical" evidence="1">
    <location>
        <begin position="20"/>
        <end position="53"/>
    </location>
</feature>
<feature type="domain" description="DUF112" evidence="2">
    <location>
        <begin position="18"/>
        <end position="53"/>
    </location>
</feature>
<dbReference type="InterPro" id="IPR002823">
    <property type="entry name" value="DUF112_TM"/>
</dbReference>
<dbReference type="PANTHER" id="PTHR35342:SF5">
    <property type="entry name" value="TRICARBOXYLIC TRANSPORT PROTEIN"/>
    <property type="match status" value="1"/>
</dbReference>
<feature type="non-terminal residue" evidence="3">
    <location>
        <position position="55"/>
    </location>
</feature>
<accession>A0A6A4R9Q6</accession>
<dbReference type="Pfam" id="PF01970">
    <property type="entry name" value="TctA"/>
    <property type="match status" value="1"/>
</dbReference>
<comment type="caution">
    <text evidence="3">The sequence shown here is derived from an EMBL/GenBank/DDBJ whole genome shotgun (WGS) entry which is preliminary data.</text>
</comment>
<reference evidence="3 4" key="1">
    <citation type="submission" date="2019-12" db="EMBL/GenBank/DDBJ databases">
        <authorList>
            <person name="Zhang Y.-J."/>
        </authorList>
    </citation>
    <scope>NUCLEOTIDE SEQUENCE [LARGE SCALE GENOMIC DNA]</scope>
    <source>
        <strain evidence="3 4">H18S-6</strain>
    </source>
</reference>
<dbReference type="PANTHER" id="PTHR35342">
    <property type="entry name" value="TRICARBOXYLIC TRANSPORT PROTEIN"/>
    <property type="match status" value="1"/>
</dbReference>
<keyword evidence="1" id="KW-1133">Transmembrane helix</keyword>
<evidence type="ECO:0000259" key="2">
    <source>
        <dbReference type="Pfam" id="PF01970"/>
    </source>
</evidence>
<sequence>MFDFLIEGFGVALTPLNLGLAFLGALLGTLFGALPGIGPINGIAILMPLAYTLGL</sequence>
<dbReference type="RefSeq" id="WP_368735220.1">
    <property type="nucleotide sequence ID" value="NZ_WSFO01000115.1"/>
</dbReference>
<dbReference type="EMBL" id="WSFO01000115">
    <property type="protein sequence ID" value="KAE9622997.1"/>
    <property type="molecule type" value="Genomic_DNA"/>
</dbReference>
<evidence type="ECO:0000313" key="4">
    <source>
        <dbReference type="Proteomes" id="UP000441586"/>
    </source>
</evidence>
<keyword evidence="1" id="KW-0472">Membrane</keyword>
<evidence type="ECO:0000256" key="1">
    <source>
        <dbReference type="SAM" id="Phobius"/>
    </source>
</evidence>